<keyword evidence="4" id="KW-0997">Cell inner membrane</keyword>
<evidence type="ECO:0000256" key="4">
    <source>
        <dbReference type="ARBA" id="ARBA00022519"/>
    </source>
</evidence>
<sequence>MATPRPLHSFLGGLGLALPVHALLLLNGSVFGISGFLHRAFRGSIEAIASDVGLLLGGVFAGLKEENEPQLPIFPMTTFPQLILSGLLVGVGTKGRAGGNSIHMLAGIARFSARSIAATVTFFSTGVITARNLHGNVPTTGESLDWSLDSTGRDLLAFQAAPLIISALLYIFAPRQPRNQFTQGFPQLRLIASFVTGFQFALALCLSNLTETTKVIYFLLLPFHKAFDPSLAFLAFGALPMAVVMYQFARGSEQPRLGGRWFVPEDGAIDKRLLVGSALFGIGWGLSGYCPGPGIVNLGRALGSGSDPLPTIVWLMSVVAGGFMV</sequence>
<dbReference type="AlphaFoldDB" id="A0AAD6VPV3"/>
<keyword evidence="6 8" id="KW-1133">Transmembrane helix</keyword>
<evidence type="ECO:0000313" key="9">
    <source>
        <dbReference type="EMBL" id="KAJ7219394.1"/>
    </source>
</evidence>
<dbReference type="EMBL" id="JARJCW010000011">
    <property type="protein sequence ID" value="KAJ7219394.1"/>
    <property type="molecule type" value="Genomic_DNA"/>
</dbReference>
<organism evidence="9 10">
    <name type="scientific">Mycena pura</name>
    <dbReference type="NCBI Taxonomy" id="153505"/>
    <lineage>
        <taxon>Eukaryota</taxon>
        <taxon>Fungi</taxon>
        <taxon>Dikarya</taxon>
        <taxon>Basidiomycota</taxon>
        <taxon>Agaricomycotina</taxon>
        <taxon>Agaricomycetes</taxon>
        <taxon>Agaricomycetidae</taxon>
        <taxon>Agaricales</taxon>
        <taxon>Marasmiineae</taxon>
        <taxon>Mycenaceae</taxon>
        <taxon>Mycena</taxon>
    </lineage>
</organism>
<comment type="subcellular location">
    <subcellularLocation>
        <location evidence="1">Cell inner membrane</location>
        <topology evidence="1">Multi-pass membrane protein</topology>
    </subcellularLocation>
</comment>
<name>A0AAD6VPV3_9AGAR</name>
<evidence type="ECO:0008006" key="11">
    <source>
        <dbReference type="Google" id="ProtNLM"/>
    </source>
</evidence>
<feature type="transmembrane region" description="Helical" evidence="8">
    <location>
        <begin position="155"/>
        <end position="173"/>
    </location>
</feature>
<feature type="transmembrane region" description="Helical" evidence="8">
    <location>
        <begin position="230"/>
        <end position="249"/>
    </location>
</feature>
<keyword evidence="7 8" id="KW-0472">Membrane</keyword>
<reference evidence="9" key="1">
    <citation type="submission" date="2023-03" db="EMBL/GenBank/DDBJ databases">
        <title>Massive genome expansion in bonnet fungi (Mycena s.s.) driven by repeated elements and novel gene families across ecological guilds.</title>
        <authorList>
            <consortium name="Lawrence Berkeley National Laboratory"/>
            <person name="Harder C.B."/>
            <person name="Miyauchi S."/>
            <person name="Viragh M."/>
            <person name="Kuo A."/>
            <person name="Thoen E."/>
            <person name="Andreopoulos B."/>
            <person name="Lu D."/>
            <person name="Skrede I."/>
            <person name="Drula E."/>
            <person name="Henrissat B."/>
            <person name="Morin E."/>
            <person name="Kohler A."/>
            <person name="Barry K."/>
            <person name="LaButti K."/>
            <person name="Morin E."/>
            <person name="Salamov A."/>
            <person name="Lipzen A."/>
            <person name="Mereny Z."/>
            <person name="Hegedus B."/>
            <person name="Baldrian P."/>
            <person name="Stursova M."/>
            <person name="Weitz H."/>
            <person name="Taylor A."/>
            <person name="Grigoriev I.V."/>
            <person name="Nagy L.G."/>
            <person name="Martin F."/>
            <person name="Kauserud H."/>
        </authorList>
    </citation>
    <scope>NUCLEOTIDE SEQUENCE</scope>
    <source>
        <strain evidence="9">9144</strain>
    </source>
</reference>
<dbReference type="InterPro" id="IPR046513">
    <property type="entry name" value="DUF6691"/>
</dbReference>
<evidence type="ECO:0000256" key="1">
    <source>
        <dbReference type="ARBA" id="ARBA00004429"/>
    </source>
</evidence>
<keyword evidence="10" id="KW-1185">Reference proteome</keyword>
<proteinExistence type="predicted"/>
<accession>A0AAD6VPV3</accession>
<dbReference type="Pfam" id="PF20398">
    <property type="entry name" value="DUF6691"/>
    <property type="match status" value="1"/>
</dbReference>
<keyword evidence="2" id="KW-0813">Transport</keyword>
<keyword evidence="5 8" id="KW-0812">Transmembrane</keyword>
<feature type="transmembrane region" description="Helical" evidence="8">
    <location>
        <begin position="188"/>
        <end position="210"/>
    </location>
</feature>
<evidence type="ECO:0000256" key="8">
    <source>
        <dbReference type="SAM" id="Phobius"/>
    </source>
</evidence>
<feature type="transmembrane region" description="Helical" evidence="8">
    <location>
        <begin position="73"/>
        <end position="91"/>
    </location>
</feature>
<evidence type="ECO:0000256" key="3">
    <source>
        <dbReference type="ARBA" id="ARBA00022475"/>
    </source>
</evidence>
<feature type="transmembrane region" description="Helical" evidence="8">
    <location>
        <begin position="111"/>
        <end position="130"/>
    </location>
</feature>
<dbReference type="InterPro" id="IPR007272">
    <property type="entry name" value="Sulf_transp_TsuA/YedE"/>
</dbReference>
<evidence type="ECO:0000256" key="6">
    <source>
        <dbReference type="ARBA" id="ARBA00022989"/>
    </source>
</evidence>
<evidence type="ECO:0000256" key="2">
    <source>
        <dbReference type="ARBA" id="ARBA00022448"/>
    </source>
</evidence>
<comment type="caution">
    <text evidence="9">The sequence shown here is derived from an EMBL/GenBank/DDBJ whole genome shotgun (WGS) entry which is preliminary data.</text>
</comment>
<keyword evidence="3" id="KW-1003">Cell membrane</keyword>
<dbReference type="GO" id="GO:0005886">
    <property type="term" value="C:plasma membrane"/>
    <property type="evidence" value="ECO:0007669"/>
    <property type="project" value="UniProtKB-SubCell"/>
</dbReference>
<protein>
    <recommendedName>
        <fullName evidence="11">YeeE/YedE family integral membrane protein</fullName>
    </recommendedName>
</protein>
<evidence type="ECO:0000256" key="5">
    <source>
        <dbReference type="ARBA" id="ARBA00022692"/>
    </source>
</evidence>
<dbReference type="PANTHER" id="PTHR30574:SF1">
    <property type="entry name" value="SULPHUR TRANSPORT DOMAIN-CONTAINING PROTEIN"/>
    <property type="match status" value="1"/>
</dbReference>
<feature type="non-terminal residue" evidence="9">
    <location>
        <position position="1"/>
    </location>
</feature>
<gene>
    <name evidence="9" type="ORF">GGX14DRAFT_591942</name>
</gene>
<evidence type="ECO:0000313" key="10">
    <source>
        <dbReference type="Proteomes" id="UP001219525"/>
    </source>
</evidence>
<evidence type="ECO:0000256" key="7">
    <source>
        <dbReference type="ARBA" id="ARBA00023136"/>
    </source>
</evidence>
<dbReference type="PANTHER" id="PTHR30574">
    <property type="entry name" value="INNER MEMBRANE PROTEIN YEDE"/>
    <property type="match status" value="1"/>
</dbReference>
<dbReference type="Proteomes" id="UP001219525">
    <property type="component" value="Unassembled WGS sequence"/>
</dbReference>